<dbReference type="SUPFAM" id="SSF48452">
    <property type="entry name" value="TPR-like"/>
    <property type="match status" value="2"/>
</dbReference>
<dbReference type="Gene3D" id="1.25.40.10">
    <property type="entry name" value="Tetratricopeptide repeat domain"/>
    <property type="match status" value="2"/>
</dbReference>
<name>A0A501PN72_9PROT</name>
<dbReference type="Pfam" id="PF13181">
    <property type="entry name" value="TPR_8"/>
    <property type="match status" value="2"/>
</dbReference>
<evidence type="ECO:0000313" key="6">
    <source>
        <dbReference type="Proteomes" id="UP000319148"/>
    </source>
</evidence>
<sequence length="463" mass="53511">MTMSNFAKTLFSASALSAALLVAPVTASLTGQAVAAEKEESKYATRKTRKTPAMRLKVGNALGEAQAFAEQENWAEAEKVLEKELGSKLDSLNSYERAQYYNFKGFLAYSKEDYNGAITAYNNVLRQENLPPALEDNVIYTMAQLYFVMEDYQKSIDYMNRWMEYQEAPSENALVILGQAYYSLGDKKNDKSYYKKGIPYIEQAIKMYQDKGKEPKENWYLLLRVMYFELKDYRTVTDILELLVSKWPKKEYWIQLAGMYGELANQPGVGKKERDELEKEQLTVYETAYRQGFLKKESELVNMSQLFMYHEIPYKSSKVLDKGIKEGTVEKTKKNWEYLSQAFINGQDYQKALMPLRRAAELSGDGDLYMRLGQVYMQLDDYENAAKFIGLAIDKGKLKREDTAHVVRGMAYFNLGQLDKARKEFEEARKFERSRKMANKWISYLSKEAKRLADIKEFLGGKS</sequence>
<dbReference type="InterPro" id="IPR011990">
    <property type="entry name" value="TPR-like_helical_dom_sf"/>
</dbReference>
<dbReference type="EMBL" id="VFIY01000005">
    <property type="protein sequence ID" value="TPD61889.1"/>
    <property type="molecule type" value="Genomic_DNA"/>
</dbReference>
<evidence type="ECO:0000256" key="1">
    <source>
        <dbReference type="ARBA" id="ARBA00022737"/>
    </source>
</evidence>
<protein>
    <submittedName>
        <fullName evidence="5">Tetratricopeptide repeat protein</fullName>
    </submittedName>
</protein>
<evidence type="ECO:0000256" key="2">
    <source>
        <dbReference type="ARBA" id="ARBA00022803"/>
    </source>
</evidence>
<dbReference type="InterPro" id="IPR013105">
    <property type="entry name" value="TPR_2"/>
</dbReference>
<keyword evidence="2 3" id="KW-0802">TPR repeat</keyword>
<keyword evidence="1" id="KW-0677">Repeat</keyword>
<dbReference type="Proteomes" id="UP000319148">
    <property type="component" value="Unassembled WGS sequence"/>
</dbReference>
<dbReference type="SMART" id="SM00028">
    <property type="entry name" value="TPR"/>
    <property type="match status" value="5"/>
</dbReference>
<evidence type="ECO:0000313" key="5">
    <source>
        <dbReference type="EMBL" id="TPD61889.1"/>
    </source>
</evidence>
<keyword evidence="4" id="KW-0732">Signal</keyword>
<dbReference type="Pfam" id="PF13432">
    <property type="entry name" value="TPR_16"/>
    <property type="match status" value="1"/>
</dbReference>
<accession>A0A501PN72</accession>
<proteinExistence type="predicted"/>
<feature type="signal peptide" evidence="4">
    <location>
        <begin position="1"/>
        <end position="35"/>
    </location>
</feature>
<dbReference type="AlphaFoldDB" id="A0A501PN72"/>
<dbReference type="InterPro" id="IPR019734">
    <property type="entry name" value="TPR_rpt"/>
</dbReference>
<keyword evidence="6" id="KW-1185">Reference proteome</keyword>
<evidence type="ECO:0000256" key="3">
    <source>
        <dbReference type="PROSITE-ProRule" id="PRU00339"/>
    </source>
</evidence>
<reference evidence="6" key="1">
    <citation type="submission" date="2019-06" db="EMBL/GenBank/DDBJ databases">
        <title>The complete genome of Emcibacter congregatus ZYLT.</title>
        <authorList>
            <person name="Zhao Z."/>
        </authorList>
    </citation>
    <scope>NUCLEOTIDE SEQUENCE [LARGE SCALE GENOMIC DNA]</scope>
    <source>
        <strain evidence="6">MCCC 1A06723</strain>
    </source>
</reference>
<feature type="repeat" description="TPR" evidence="3">
    <location>
        <begin position="402"/>
        <end position="435"/>
    </location>
</feature>
<dbReference type="PANTHER" id="PTHR10098">
    <property type="entry name" value="RAPSYN-RELATED"/>
    <property type="match status" value="1"/>
</dbReference>
<dbReference type="OrthoDB" id="8482207at2"/>
<dbReference type="Pfam" id="PF07719">
    <property type="entry name" value="TPR_2"/>
    <property type="match status" value="1"/>
</dbReference>
<dbReference type="PROSITE" id="PS50005">
    <property type="entry name" value="TPR"/>
    <property type="match status" value="1"/>
</dbReference>
<evidence type="ECO:0000256" key="4">
    <source>
        <dbReference type="SAM" id="SignalP"/>
    </source>
</evidence>
<organism evidence="5 6">
    <name type="scientific">Emcibacter nanhaiensis</name>
    <dbReference type="NCBI Taxonomy" id="1505037"/>
    <lineage>
        <taxon>Bacteria</taxon>
        <taxon>Pseudomonadati</taxon>
        <taxon>Pseudomonadota</taxon>
        <taxon>Alphaproteobacteria</taxon>
        <taxon>Emcibacterales</taxon>
        <taxon>Emcibacteraceae</taxon>
        <taxon>Emcibacter</taxon>
    </lineage>
</organism>
<gene>
    <name evidence="5" type="ORF">FIV46_06695</name>
</gene>
<feature type="chain" id="PRO_5021410782" evidence="4">
    <location>
        <begin position="36"/>
        <end position="463"/>
    </location>
</feature>
<comment type="caution">
    <text evidence="5">The sequence shown here is derived from an EMBL/GenBank/DDBJ whole genome shotgun (WGS) entry which is preliminary data.</text>
</comment>